<proteinExistence type="predicted"/>
<protein>
    <submittedName>
        <fullName evidence="3">Uncharacterized protein</fullName>
    </submittedName>
</protein>
<name>A0A6A5UXN9_9PLEO</name>
<evidence type="ECO:0000256" key="2">
    <source>
        <dbReference type="SAM" id="SignalP"/>
    </source>
</evidence>
<dbReference type="Proteomes" id="UP000800036">
    <property type="component" value="Unassembled WGS sequence"/>
</dbReference>
<gene>
    <name evidence="3" type="ORF">BU23DRAFT_571283</name>
</gene>
<evidence type="ECO:0000313" key="4">
    <source>
        <dbReference type="Proteomes" id="UP000800036"/>
    </source>
</evidence>
<feature type="compositionally biased region" description="Polar residues" evidence="1">
    <location>
        <begin position="141"/>
        <end position="157"/>
    </location>
</feature>
<feature type="region of interest" description="Disordered" evidence="1">
    <location>
        <begin position="123"/>
        <end position="157"/>
    </location>
</feature>
<feature type="signal peptide" evidence="2">
    <location>
        <begin position="1"/>
        <end position="19"/>
    </location>
</feature>
<reference evidence="3" key="1">
    <citation type="journal article" date="2020" name="Stud. Mycol.">
        <title>101 Dothideomycetes genomes: a test case for predicting lifestyles and emergence of pathogens.</title>
        <authorList>
            <person name="Haridas S."/>
            <person name="Albert R."/>
            <person name="Binder M."/>
            <person name="Bloem J."/>
            <person name="Labutti K."/>
            <person name="Salamov A."/>
            <person name="Andreopoulos B."/>
            <person name="Baker S."/>
            <person name="Barry K."/>
            <person name="Bills G."/>
            <person name="Bluhm B."/>
            <person name="Cannon C."/>
            <person name="Castanera R."/>
            <person name="Culley D."/>
            <person name="Daum C."/>
            <person name="Ezra D."/>
            <person name="Gonzalez J."/>
            <person name="Henrissat B."/>
            <person name="Kuo A."/>
            <person name="Liang C."/>
            <person name="Lipzen A."/>
            <person name="Lutzoni F."/>
            <person name="Magnuson J."/>
            <person name="Mondo S."/>
            <person name="Nolan M."/>
            <person name="Ohm R."/>
            <person name="Pangilinan J."/>
            <person name="Park H.-J."/>
            <person name="Ramirez L."/>
            <person name="Alfaro M."/>
            <person name="Sun H."/>
            <person name="Tritt A."/>
            <person name="Yoshinaga Y."/>
            <person name="Zwiers L.-H."/>
            <person name="Turgeon B."/>
            <person name="Goodwin S."/>
            <person name="Spatafora J."/>
            <person name="Crous P."/>
            <person name="Grigoriev I."/>
        </authorList>
    </citation>
    <scope>NUCLEOTIDE SEQUENCE</scope>
    <source>
        <strain evidence="3">CBS 107.79</strain>
    </source>
</reference>
<keyword evidence="2" id="KW-0732">Signal</keyword>
<keyword evidence="4" id="KW-1185">Reference proteome</keyword>
<organism evidence="3 4">
    <name type="scientific">Bimuria novae-zelandiae CBS 107.79</name>
    <dbReference type="NCBI Taxonomy" id="1447943"/>
    <lineage>
        <taxon>Eukaryota</taxon>
        <taxon>Fungi</taxon>
        <taxon>Dikarya</taxon>
        <taxon>Ascomycota</taxon>
        <taxon>Pezizomycotina</taxon>
        <taxon>Dothideomycetes</taxon>
        <taxon>Pleosporomycetidae</taxon>
        <taxon>Pleosporales</taxon>
        <taxon>Massarineae</taxon>
        <taxon>Didymosphaeriaceae</taxon>
        <taxon>Bimuria</taxon>
    </lineage>
</organism>
<evidence type="ECO:0000313" key="3">
    <source>
        <dbReference type="EMBL" id="KAF1969751.1"/>
    </source>
</evidence>
<dbReference type="EMBL" id="ML976706">
    <property type="protein sequence ID" value="KAF1969751.1"/>
    <property type="molecule type" value="Genomic_DNA"/>
</dbReference>
<sequence length="332" mass="35518">MNMFRFGHIGSFLVIGASARSMPHVHREAHNFTTQGRSSSDVAAKAAVTPRAESGNNEDFEDGSCSFSVYSFNEVTTKPSTKLLCVCATTTHLVKPNVGTDSQSTYFCATEGNIATEVWTAAPKATGTPGDPNNKDWSPATIPSSRTLARTPGSSGMSRIAADKPTFGAAAAWDSMLAAREATLRCVDDDAPADSIIFKSLIYLHTHFQYIYTGIKDAQSLVNGDVGIFVEKLSPIMNVLQAATSQLFNDPVAFYPLLDRGVLFEAGKPKGTPTDMLASMKKVLFGSVVQAVWISGFDPIFPVIVTDKGLSQGDGSVCESWDPKSVDLDDVP</sequence>
<evidence type="ECO:0000256" key="1">
    <source>
        <dbReference type="SAM" id="MobiDB-lite"/>
    </source>
</evidence>
<accession>A0A6A5UXN9</accession>
<dbReference type="AlphaFoldDB" id="A0A6A5UXN9"/>
<feature type="chain" id="PRO_5025645027" evidence="2">
    <location>
        <begin position="20"/>
        <end position="332"/>
    </location>
</feature>